<evidence type="ECO:0000313" key="4">
    <source>
        <dbReference type="Proteomes" id="UP000580861"/>
    </source>
</evidence>
<feature type="transmembrane region" description="Helical" evidence="2">
    <location>
        <begin position="12"/>
        <end position="35"/>
    </location>
</feature>
<dbReference type="RefSeq" id="WP_184905066.1">
    <property type="nucleotide sequence ID" value="NZ_JACHMX010000001.1"/>
</dbReference>
<proteinExistence type="predicted"/>
<protein>
    <submittedName>
        <fullName evidence="3">Uncharacterized protein</fullName>
    </submittedName>
</protein>
<gene>
    <name evidence="3" type="ORF">HDA45_008373</name>
</gene>
<reference evidence="3 4" key="1">
    <citation type="submission" date="2020-08" db="EMBL/GenBank/DDBJ databases">
        <title>Sequencing the genomes of 1000 actinobacteria strains.</title>
        <authorList>
            <person name="Klenk H.-P."/>
        </authorList>
    </citation>
    <scope>NUCLEOTIDE SEQUENCE [LARGE SCALE GENOMIC DNA]</scope>
    <source>
        <strain evidence="3 4">DSM 45272</strain>
    </source>
</reference>
<name>A0A841BE55_9PSEU</name>
<organism evidence="3 4">
    <name type="scientific">Amycolatopsis umgeniensis</name>
    <dbReference type="NCBI Taxonomy" id="336628"/>
    <lineage>
        <taxon>Bacteria</taxon>
        <taxon>Bacillati</taxon>
        <taxon>Actinomycetota</taxon>
        <taxon>Actinomycetes</taxon>
        <taxon>Pseudonocardiales</taxon>
        <taxon>Pseudonocardiaceae</taxon>
        <taxon>Amycolatopsis</taxon>
    </lineage>
</organism>
<keyword evidence="2" id="KW-1133">Transmembrane helix</keyword>
<evidence type="ECO:0000256" key="2">
    <source>
        <dbReference type="SAM" id="Phobius"/>
    </source>
</evidence>
<feature type="compositionally biased region" description="Acidic residues" evidence="1">
    <location>
        <begin position="93"/>
        <end position="103"/>
    </location>
</feature>
<feature type="region of interest" description="Disordered" evidence="1">
    <location>
        <begin position="78"/>
        <end position="103"/>
    </location>
</feature>
<dbReference type="EMBL" id="JACHMX010000001">
    <property type="protein sequence ID" value="MBB5858286.1"/>
    <property type="molecule type" value="Genomic_DNA"/>
</dbReference>
<dbReference type="Proteomes" id="UP000580861">
    <property type="component" value="Unassembled WGS sequence"/>
</dbReference>
<keyword evidence="2" id="KW-0472">Membrane</keyword>
<accession>A0A841BE55</accession>
<keyword evidence="4" id="KW-1185">Reference proteome</keyword>
<keyword evidence="2" id="KW-0812">Transmembrane</keyword>
<evidence type="ECO:0000313" key="3">
    <source>
        <dbReference type="EMBL" id="MBB5858286.1"/>
    </source>
</evidence>
<feature type="transmembrane region" description="Helical" evidence="2">
    <location>
        <begin position="55"/>
        <end position="76"/>
    </location>
</feature>
<sequence length="103" mass="10472">MAGGHRPALSFRGLVGLVAGFLFGVGVTVFAVLIVTGEITFMNSAGEPTTDITRILLGLLFGALGLTMAGAAIAGFPQGPHSSSGRADRESGFDSDADPDDFD</sequence>
<comment type="caution">
    <text evidence="3">The sequence shown here is derived from an EMBL/GenBank/DDBJ whole genome shotgun (WGS) entry which is preliminary data.</text>
</comment>
<evidence type="ECO:0000256" key="1">
    <source>
        <dbReference type="SAM" id="MobiDB-lite"/>
    </source>
</evidence>
<dbReference type="AlphaFoldDB" id="A0A841BE55"/>